<gene>
    <name evidence="1" type="ORF">LWI29_023890</name>
</gene>
<dbReference type="AlphaFoldDB" id="A0AA39RE50"/>
<proteinExistence type="predicted"/>
<reference evidence="1" key="1">
    <citation type="journal article" date="2022" name="Plant J.">
        <title>Strategies of tolerance reflected in two North American maple genomes.</title>
        <authorList>
            <person name="McEvoy S.L."/>
            <person name="Sezen U.U."/>
            <person name="Trouern-Trend A."/>
            <person name="McMahon S.M."/>
            <person name="Schaberg P.G."/>
            <person name="Yang J."/>
            <person name="Wegrzyn J.L."/>
            <person name="Swenson N.G."/>
        </authorList>
    </citation>
    <scope>NUCLEOTIDE SEQUENCE</scope>
    <source>
        <strain evidence="1">NS2018</strain>
    </source>
</reference>
<dbReference type="Proteomes" id="UP001168877">
    <property type="component" value="Unassembled WGS sequence"/>
</dbReference>
<protein>
    <submittedName>
        <fullName evidence="1">Uncharacterized protein</fullName>
    </submittedName>
</protein>
<organism evidence="1 2">
    <name type="scientific">Acer saccharum</name>
    <name type="common">Sugar maple</name>
    <dbReference type="NCBI Taxonomy" id="4024"/>
    <lineage>
        <taxon>Eukaryota</taxon>
        <taxon>Viridiplantae</taxon>
        <taxon>Streptophyta</taxon>
        <taxon>Embryophyta</taxon>
        <taxon>Tracheophyta</taxon>
        <taxon>Spermatophyta</taxon>
        <taxon>Magnoliopsida</taxon>
        <taxon>eudicotyledons</taxon>
        <taxon>Gunneridae</taxon>
        <taxon>Pentapetalae</taxon>
        <taxon>rosids</taxon>
        <taxon>malvids</taxon>
        <taxon>Sapindales</taxon>
        <taxon>Sapindaceae</taxon>
        <taxon>Hippocastanoideae</taxon>
        <taxon>Acereae</taxon>
        <taxon>Acer</taxon>
    </lineage>
</organism>
<sequence>MKLQHAVIVWLAIYTSQKLYRKPNMDGRYTDKLYLQTLYHMIDWSEGKWHPKAYRAQDVTFGLLKSITFIDESVHVTSNEMVKKAYFLNMNHSLKLISTNFGFLYKRMISHVFIIQ</sequence>
<reference evidence="1" key="2">
    <citation type="submission" date="2023-06" db="EMBL/GenBank/DDBJ databases">
        <authorList>
            <person name="Swenson N.G."/>
            <person name="Wegrzyn J.L."/>
            <person name="Mcevoy S.L."/>
        </authorList>
    </citation>
    <scope>NUCLEOTIDE SEQUENCE</scope>
    <source>
        <strain evidence="1">NS2018</strain>
        <tissue evidence="1">Leaf</tissue>
    </source>
</reference>
<name>A0AA39RE50_ACESA</name>
<dbReference type="EMBL" id="JAUESC010000388">
    <property type="protein sequence ID" value="KAK0571950.1"/>
    <property type="molecule type" value="Genomic_DNA"/>
</dbReference>
<comment type="caution">
    <text evidence="1">The sequence shown here is derived from an EMBL/GenBank/DDBJ whole genome shotgun (WGS) entry which is preliminary data.</text>
</comment>
<accession>A0AA39RE50</accession>
<keyword evidence="2" id="KW-1185">Reference proteome</keyword>
<evidence type="ECO:0000313" key="2">
    <source>
        <dbReference type="Proteomes" id="UP001168877"/>
    </source>
</evidence>
<evidence type="ECO:0000313" key="1">
    <source>
        <dbReference type="EMBL" id="KAK0571950.1"/>
    </source>
</evidence>